<dbReference type="Proteomes" id="UP000256900">
    <property type="component" value="Unassembled WGS sequence"/>
</dbReference>
<keyword evidence="1" id="KW-0472">Membrane</keyword>
<keyword evidence="1" id="KW-0812">Transmembrane</keyword>
<dbReference type="RefSeq" id="WP_129396387.1">
    <property type="nucleotide sequence ID" value="NZ_CP025086.1"/>
</dbReference>
<comment type="caution">
    <text evidence="2">The sequence shown here is derived from an EMBL/GenBank/DDBJ whole genome shotgun (WGS) entry which is preliminary data.</text>
</comment>
<feature type="transmembrane region" description="Helical" evidence="1">
    <location>
        <begin position="73"/>
        <end position="94"/>
    </location>
</feature>
<accession>A0A3D9YPT2</accession>
<gene>
    <name evidence="2" type="ORF">DES32_2697</name>
</gene>
<feature type="transmembrane region" description="Helical" evidence="1">
    <location>
        <begin position="106"/>
        <end position="134"/>
    </location>
</feature>
<sequence length="233" mass="23391">MTGSAPQQRSQAIPQAIEPCFWPVLALTAGAAGVVATSLFYLLSPPEAVLPFVPLDPTRAAAGALRGAATLHVAGLIGITSDVILASAALSLGAQASLEDNGDSRALGWMLIATATLVFIGVDTALGFVLSALAAQSSGAFLGVKIFTNTLFALGTFGFGLGGIVLLTPYIRGRVQGLGGTAWPALVFAVVSALAGAGTLLGFDLHNFVGLGIGGGAIAFVLVGLRLLRPARP</sequence>
<evidence type="ECO:0000313" key="2">
    <source>
        <dbReference type="EMBL" id="REF84587.1"/>
    </source>
</evidence>
<evidence type="ECO:0000256" key="1">
    <source>
        <dbReference type="SAM" id="Phobius"/>
    </source>
</evidence>
<feature type="transmembrane region" description="Helical" evidence="1">
    <location>
        <begin position="21"/>
        <end position="43"/>
    </location>
</feature>
<evidence type="ECO:0000313" key="3">
    <source>
        <dbReference type="Proteomes" id="UP000256900"/>
    </source>
</evidence>
<reference evidence="2 3" key="1">
    <citation type="submission" date="2018-08" db="EMBL/GenBank/DDBJ databases">
        <title>Genomic Encyclopedia of Type Strains, Phase IV (KMG-IV): sequencing the most valuable type-strain genomes for metagenomic binning, comparative biology and taxonomic classification.</title>
        <authorList>
            <person name="Goeker M."/>
        </authorList>
    </citation>
    <scope>NUCLEOTIDE SEQUENCE [LARGE SCALE GENOMIC DNA]</scope>
    <source>
        <strain evidence="2 3">BW863</strain>
    </source>
</reference>
<name>A0A3D9YPT2_9HYPH</name>
<keyword evidence="3" id="KW-1185">Reference proteome</keyword>
<feature type="transmembrane region" description="Helical" evidence="1">
    <location>
        <begin position="209"/>
        <end position="228"/>
    </location>
</feature>
<proteinExistence type="predicted"/>
<keyword evidence="1" id="KW-1133">Transmembrane helix</keyword>
<organism evidence="2 3">
    <name type="scientific">Methylovirgula ligni</name>
    <dbReference type="NCBI Taxonomy" id="569860"/>
    <lineage>
        <taxon>Bacteria</taxon>
        <taxon>Pseudomonadati</taxon>
        <taxon>Pseudomonadota</taxon>
        <taxon>Alphaproteobacteria</taxon>
        <taxon>Hyphomicrobiales</taxon>
        <taxon>Beijerinckiaceae</taxon>
        <taxon>Methylovirgula</taxon>
    </lineage>
</organism>
<dbReference type="AlphaFoldDB" id="A0A3D9YPT2"/>
<protein>
    <recommendedName>
        <fullName evidence="4">DUF4386 family protein</fullName>
    </recommendedName>
</protein>
<feature type="transmembrane region" description="Helical" evidence="1">
    <location>
        <begin position="146"/>
        <end position="171"/>
    </location>
</feature>
<evidence type="ECO:0008006" key="4">
    <source>
        <dbReference type="Google" id="ProtNLM"/>
    </source>
</evidence>
<feature type="transmembrane region" description="Helical" evidence="1">
    <location>
        <begin position="183"/>
        <end position="203"/>
    </location>
</feature>
<dbReference type="EMBL" id="QUMO01000004">
    <property type="protein sequence ID" value="REF84587.1"/>
    <property type="molecule type" value="Genomic_DNA"/>
</dbReference>